<organism evidence="1 2">
    <name type="scientific">Ceratopteris richardii</name>
    <name type="common">Triangle waterfern</name>
    <dbReference type="NCBI Taxonomy" id="49495"/>
    <lineage>
        <taxon>Eukaryota</taxon>
        <taxon>Viridiplantae</taxon>
        <taxon>Streptophyta</taxon>
        <taxon>Embryophyta</taxon>
        <taxon>Tracheophyta</taxon>
        <taxon>Polypodiopsida</taxon>
        <taxon>Polypodiidae</taxon>
        <taxon>Polypodiales</taxon>
        <taxon>Pteridineae</taxon>
        <taxon>Pteridaceae</taxon>
        <taxon>Parkerioideae</taxon>
        <taxon>Ceratopteris</taxon>
    </lineage>
</organism>
<gene>
    <name evidence="1" type="ORF">KP509_19G050700</name>
</gene>
<dbReference type="AlphaFoldDB" id="A0A8T2SMA6"/>
<proteinExistence type="predicted"/>
<name>A0A8T2SMA6_CERRI</name>
<dbReference type="Proteomes" id="UP000825935">
    <property type="component" value="Chromosome 19"/>
</dbReference>
<dbReference type="EMBL" id="CM035424">
    <property type="protein sequence ID" value="KAH7352537.1"/>
    <property type="molecule type" value="Genomic_DNA"/>
</dbReference>
<keyword evidence="2" id="KW-1185">Reference proteome</keyword>
<evidence type="ECO:0000313" key="2">
    <source>
        <dbReference type="Proteomes" id="UP000825935"/>
    </source>
</evidence>
<accession>A0A8T2SMA6</accession>
<protein>
    <submittedName>
        <fullName evidence="1">Uncharacterized protein</fullName>
    </submittedName>
</protein>
<comment type="caution">
    <text evidence="1">The sequence shown here is derived from an EMBL/GenBank/DDBJ whole genome shotgun (WGS) entry which is preliminary data.</text>
</comment>
<evidence type="ECO:0000313" key="1">
    <source>
        <dbReference type="EMBL" id="KAH7352537.1"/>
    </source>
</evidence>
<sequence>MHPRGSPHSTAQIEQPLTQPLVLDAQPPTPVAAHFSEDYMAQTIVCLLHTITPVLSKAYGQKLTFPTCVSSPRSPTSAPLADEAPLTLPYTACDKLGILQPSAQHGNGKGSSLSAPFCGHATHLHAPAAFRSLDSHGPSTARIFQPLAQQLAQHARFISTSAHPNMPIVAFLLAEYIAESVDCLLHATPHGFSDLYVSIGMLPNNVGSNLATSATMVALNDSGTPTFPSASENRNDLTRVQIECRFQLTPTPMRNILPHKFFTNESIVLLSPVNHTSAHTLYFIFEFTDDAIIWHGHLLGIVPSNLFKPPTTYGGQLSCAST</sequence>
<reference evidence="1" key="1">
    <citation type="submission" date="2021-08" db="EMBL/GenBank/DDBJ databases">
        <title>WGS assembly of Ceratopteris richardii.</title>
        <authorList>
            <person name="Marchant D.B."/>
            <person name="Chen G."/>
            <person name="Jenkins J."/>
            <person name="Shu S."/>
            <person name="Leebens-Mack J."/>
            <person name="Grimwood J."/>
            <person name="Schmutz J."/>
            <person name="Soltis P."/>
            <person name="Soltis D."/>
            <person name="Chen Z.-H."/>
        </authorList>
    </citation>
    <scope>NUCLEOTIDE SEQUENCE</scope>
    <source>
        <strain evidence="1">Whitten #5841</strain>
        <tissue evidence="1">Leaf</tissue>
    </source>
</reference>